<dbReference type="Pfam" id="PF04187">
    <property type="entry name" value="Cofac_haem_bdg"/>
    <property type="match status" value="1"/>
</dbReference>
<dbReference type="Gene3D" id="3.40.50.11550">
    <property type="match status" value="1"/>
</dbReference>
<evidence type="ECO:0000256" key="1">
    <source>
        <dbReference type="SAM" id="SignalP"/>
    </source>
</evidence>
<feature type="domain" description="Haem-binding uptake Tiki superfamily ChaN" evidence="2">
    <location>
        <begin position="29"/>
        <end position="223"/>
    </location>
</feature>
<dbReference type="SUPFAM" id="SSF159501">
    <property type="entry name" value="EreA/ChaN-like"/>
    <property type="match status" value="1"/>
</dbReference>
<evidence type="ECO:0000313" key="3">
    <source>
        <dbReference type="EMBL" id="NGQ92327.1"/>
    </source>
</evidence>
<evidence type="ECO:0000313" key="4">
    <source>
        <dbReference type="Proteomes" id="UP000474758"/>
    </source>
</evidence>
<keyword evidence="1" id="KW-0732">Signal</keyword>
<dbReference type="EMBL" id="JAALFE010000016">
    <property type="protein sequence ID" value="NGQ92327.1"/>
    <property type="molecule type" value="Genomic_DNA"/>
</dbReference>
<keyword evidence="3" id="KW-0449">Lipoprotein</keyword>
<dbReference type="CDD" id="cd14727">
    <property type="entry name" value="ChanN-like"/>
    <property type="match status" value="1"/>
</dbReference>
<name>A0A6M1TXJ8_9RHOB</name>
<gene>
    <name evidence="3" type="ORF">G5V65_15625</name>
</gene>
<dbReference type="RefSeq" id="WP_165051862.1">
    <property type="nucleotide sequence ID" value="NZ_JAALFE010000016.1"/>
</dbReference>
<organism evidence="3 4">
    <name type="scientific">Paragemmobacter kunshanensis</name>
    <dbReference type="NCBI Taxonomy" id="2583234"/>
    <lineage>
        <taxon>Bacteria</taxon>
        <taxon>Pseudomonadati</taxon>
        <taxon>Pseudomonadota</taxon>
        <taxon>Alphaproteobacteria</taxon>
        <taxon>Rhodobacterales</taxon>
        <taxon>Paracoccaceae</taxon>
        <taxon>Paragemmobacter</taxon>
    </lineage>
</organism>
<protein>
    <submittedName>
        <fullName evidence="3">ChaN family lipoprotein</fullName>
    </submittedName>
</protein>
<sequence>MTRLLISALLALHLGGAAAAREIGPDALDSLPDVDIVVLGEVHDNPAHHRNQARALRAIAPAAIVFEMLLPDHVAALPEDLSDAEAVESATQWEARGWPDFDMYHPLFTAVPGARIYAGDVPRDEVRRATQEGAAAVFGAEAARFGLSEPYPDAVQAEREQDLLAAHCFALPAEAMAGMVQAQRLRDAALARAALAALRETGGPVAVITGVEHARTDIGVPALIRGAAPGVTVLSIGQVEQVPVGRPPHHLWILTDGVASRGDPCAAFGSTEG</sequence>
<dbReference type="Gene3D" id="1.10.8.760">
    <property type="entry name" value="Haem-binding uptake, Tiki superfamily, ChaN, domain 2"/>
    <property type="match status" value="1"/>
</dbReference>
<evidence type="ECO:0000259" key="2">
    <source>
        <dbReference type="Pfam" id="PF04187"/>
    </source>
</evidence>
<feature type="chain" id="PRO_5026795802" evidence="1">
    <location>
        <begin position="20"/>
        <end position="273"/>
    </location>
</feature>
<feature type="signal peptide" evidence="1">
    <location>
        <begin position="1"/>
        <end position="19"/>
    </location>
</feature>
<accession>A0A6M1TXJ8</accession>
<comment type="caution">
    <text evidence="3">The sequence shown here is derived from an EMBL/GenBank/DDBJ whole genome shotgun (WGS) entry which is preliminary data.</text>
</comment>
<dbReference type="Proteomes" id="UP000474758">
    <property type="component" value="Unassembled WGS sequence"/>
</dbReference>
<dbReference type="AlphaFoldDB" id="A0A6M1TXJ8"/>
<proteinExistence type="predicted"/>
<keyword evidence="4" id="KW-1185">Reference proteome</keyword>
<reference evidence="3 4" key="1">
    <citation type="submission" date="2020-02" db="EMBL/GenBank/DDBJ databases">
        <title>Rhodobacter translucens sp. nov., a novel bacterium isolated from activated sludge.</title>
        <authorList>
            <person name="Liu J."/>
        </authorList>
    </citation>
    <scope>NUCLEOTIDE SEQUENCE [LARGE SCALE GENOMIC DNA]</scope>
    <source>
        <strain evidence="3 4">HX-7-19</strain>
    </source>
</reference>
<dbReference type="InterPro" id="IPR007314">
    <property type="entry name" value="Cofac_haem-bd_dom"/>
</dbReference>